<dbReference type="PANTHER" id="PTHR16222:SF28">
    <property type="entry name" value="ADP-RIBOSYLGLYCOHYDROLASE"/>
    <property type="match status" value="1"/>
</dbReference>
<protein>
    <submittedName>
        <fullName evidence="3">ADP-ribosylglycohydrolase</fullName>
    </submittedName>
</protein>
<sequence>MSDFVHIESPSTEAVQPLSTEEDLAASPNLQKEESSKNDLEFLDLHPFVRSTVVDKIYGCLVGSALGDTIGLYTEFLPKAQCAEAYKTRKFSLVGEVTEYYSDSHRMRFEPCAWTDDTDQALLILLSYLHIHTSSSPRNATPELVTALPQDFAGRLQIWIEQGLRALNRFPCGIGRLVGSVVTNKAYLLNPVEIAIERWVKSSRHVAPNGSLMRTHPIGVIGVGMEEVDCWILATSVGMTTHVDPRCTVACCISVGLVRGILRGEVSTEADVDKAIEKAYDWVLSQPELMNPGLATELTEWEIKRHLDRKEFERHVYVTSYADLYLDNHQEMGYVYKCLGSAILALRLCIRACASALPSKSLFEDLITDLIMEGGDSDTNGAAAGALIGAYLGYANLPAHWALGLAHKEWLSSKIMRLTKALEIVDGTVEEEADEQSDGGKGLMSKEELEKRDRNMLVLILTRKKEREEKERKAKEKKKGLAGWFAK</sequence>
<evidence type="ECO:0000256" key="1">
    <source>
        <dbReference type="PIRSR" id="PIRSR605502-1"/>
    </source>
</evidence>
<keyword evidence="4" id="KW-1185">Reference proteome</keyword>
<accession>A0A6G1J0A5</accession>
<dbReference type="InterPro" id="IPR005502">
    <property type="entry name" value="Ribosyl_crysJ1"/>
</dbReference>
<proteinExistence type="predicted"/>
<dbReference type="Proteomes" id="UP000799291">
    <property type="component" value="Unassembled WGS sequence"/>
</dbReference>
<dbReference type="PANTHER" id="PTHR16222">
    <property type="entry name" value="ADP-RIBOSYLGLYCOHYDROLASE"/>
    <property type="match status" value="1"/>
</dbReference>
<organism evidence="3 4">
    <name type="scientific">Lentithecium fluviatile CBS 122367</name>
    <dbReference type="NCBI Taxonomy" id="1168545"/>
    <lineage>
        <taxon>Eukaryota</taxon>
        <taxon>Fungi</taxon>
        <taxon>Dikarya</taxon>
        <taxon>Ascomycota</taxon>
        <taxon>Pezizomycotina</taxon>
        <taxon>Dothideomycetes</taxon>
        <taxon>Pleosporomycetidae</taxon>
        <taxon>Pleosporales</taxon>
        <taxon>Massarineae</taxon>
        <taxon>Lentitheciaceae</taxon>
        <taxon>Lentithecium</taxon>
    </lineage>
</organism>
<feature type="region of interest" description="Disordered" evidence="2">
    <location>
        <begin position="1"/>
        <end position="23"/>
    </location>
</feature>
<feature type="binding site" evidence="1">
    <location>
        <position position="115"/>
    </location>
    <ligand>
        <name>Mg(2+)</name>
        <dbReference type="ChEBI" id="CHEBI:18420"/>
        <label>1</label>
    </ligand>
</feature>
<dbReference type="Gene3D" id="1.10.4080.10">
    <property type="entry name" value="ADP-ribosylation/Crystallin J1"/>
    <property type="match status" value="1"/>
</dbReference>
<keyword evidence="1" id="KW-0479">Metal-binding</keyword>
<feature type="binding site" evidence="1">
    <location>
        <position position="117"/>
    </location>
    <ligand>
        <name>Mg(2+)</name>
        <dbReference type="ChEBI" id="CHEBI:18420"/>
        <label>1</label>
    </ligand>
</feature>
<comment type="cofactor">
    <cofactor evidence="1">
        <name>Mg(2+)</name>
        <dbReference type="ChEBI" id="CHEBI:18420"/>
    </cofactor>
    <text evidence="1">Binds 2 magnesium ions per subunit.</text>
</comment>
<feature type="binding site" evidence="1">
    <location>
        <position position="378"/>
    </location>
    <ligand>
        <name>Mg(2+)</name>
        <dbReference type="ChEBI" id="CHEBI:18420"/>
        <label>1</label>
    </ligand>
</feature>
<feature type="binding site" evidence="1">
    <location>
        <position position="116"/>
    </location>
    <ligand>
        <name>Mg(2+)</name>
        <dbReference type="ChEBI" id="CHEBI:18420"/>
        <label>1</label>
    </ligand>
</feature>
<keyword evidence="3" id="KW-0378">Hydrolase</keyword>
<feature type="compositionally biased region" description="Polar residues" evidence="2">
    <location>
        <begin position="9"/>
        <end position="19"/>
    </location>
</feature>
<dbReference type="Pfam" id="PF03747">
    <property type="entry name" value="ADP_ribosyl_GH"/>
    <property type="match status" value="1"/>
</dbReference>
<evidence type="ECO:0000313" key="3">
    <source>
        <dbReference type="EMBL" id="KAF2683934.1"/>
    </source>
</evidence>
<dbReference type="GO" id="GO:0016787">
    <property type="term" value="F:hydrolase activity"/>
    <property type="evidence" value="ECO:0007669"/>
    <property type="project" value="UniProtKB-KW"/>
</dbReference>
<feature type="binding site" evidence="1">
    <location>
        <position position="379"/>
    </location>
    <ligand>
        <name>Mg(2+)</name>
        <dbReference type="ChEBI" id="CHEBI:18420"/>
        <label>1</label>
    </ligand>
</feature>
<reference evidence="3" key="1">
    <citation type="journal article" date="2020" name="Stud. Mycol.">
        <title>101 Dothideomycetes genomes: a test case for predicting lifestyles and emergence of pathogens.</title>
        <authorList>
            <person name="Haridas S."/>
            <person name="Albert R."/>
            <person name="Binder M."/>
            <person name="Bloem J."/>
            <person name="Labutti K."/>
            <person name="Salamov A."/>
            <person name="Andreopoulos B."/>
            <person name="Baker S."/>
            <person name="Barry K."/>
            <person name="Bills G."/>
            <person name="Bluhm B."/>
            <person name="Cannon C."/>
            <person name="Castanera R."/>
            <person name="Culley D."/>
            <person name="Daum C."/>
            <person name="Ezra D."/>
            <person name="Gonzalez J."/>
            <person name="Henrissat B."/>
            <person name="Kuo A."/>
            <person name="Liang C."/>
            <person name="Lipzen A."/>
            <person name="Lutzoni F."/>
            <person name="Magnuson J."/>
            <person name="Mondo S."/>
            <person name="Nolan M."/>
            <person name="Ohm R."/>
            <person name="Pangilinan J."/>
            <person name="Park H.-J."/>
            <person name="Ramirez L."/>
            <person name="Alfaro M."/>
            <person name="Sun H."/>
            <person name="Tritt A."/>
            <person name="Yoshinaga Y."/>
            <person name="Zwiers L.-H."/>
            <person name="Turgeon B."/>
            <person name="Goodwin S."/>
            <person name="Spatafora J."/>
            <person name="Crous P."/>
            <person name="Grigoriev I."/>
        </authorList>
    </citation>
    <scope>NUCLEOTIDE SEQUENCE</scope>
    <source>
        <strain evidence="3">CBS 122367</strain>
    </source>
</reference>
<keyword evidence="1" id="KW-0460">Magnesium</keyword>
<dbReference type="AlphaFoldDB" id="A0A6G1J0A5"/>
<dbReference type="InterPro" id="IPR050792">
    <property type="entry name" value="ADP-ribosylglycohydrolase"/>
</dbReference>
<dbReference type="EMBL" id="MU005582">
    <property type="protein sequence ID" value="KAF2683934.1"/>
    <property type="molecule type" value="Genomic_DNA"/>
</dbReference>
<feature type="binding site" evidence="1">
    <location>
        <position position="376"/>
    </location>
    <ligand>
        <name>Mg(2+)</name>
        <dbReference type="ChEBI" id="CHEBI:18420"/>
        <label>1</label>
    </ligand>
</feature>
<evidence type="ECO:0000256" key="2">
    <source>
        <dbReference type="SAM" id="MobiDB-lite"/>
    </source>
</evidence>
<name>A0A6G1J0A5_9PLEO</name>
<evidence type="ECO:0000313" key="4">
    <source>
        <dbReference type="Proteomes" id="UP000799291"/>
    </source>
</evidence>
<dbReference type="OrthoDB" id="2021138at2759"/>
<dbReference type="SUPFAM" id="SSF101478">
    <property type="entry name" value="ADP-ribosylglycohydrolase"/>
    <property type="match status" value="1"/>
</dbReference>
<feature type="region of interest" description="Disordered" evidence="2">
    <location>
        <begin position="430"/>
        <end position="449"/>
    </location>
</feature>
<feature type="region of interest" description="Disordered" evidence="2">
    <location>
        <begin position="466"/>
        <end position="487"/>
    </location>
</feature>
<dbReference type="GO" id="GO:0046872">
    <property type="term" value="F:metal ion binding"/>
    <property type="evidence" value="ECO:0007669"/>
    <property type="project" value="UniProtKB-KW"/>
</dbReference>
<gene>
    <name evidence="3" type="ORF">K458DRAFT_404267</name>
</gene>
<dbReference type="InterPro" id="IPR036705">
    <property type="entry name" value="Ribosyl_crysJ1_sf"/>
</dbReference>